<reference evidence="9" key="2">
    <citation type="submission" date="2025-09" db="UniProtKB">
        <authorList>
            <consortium name="Ensembl"/>
        </authorList>
    </citation>
    <scope>IDENTIFICATION</scope>
</reference>
<feature type="domain" description="Ig-like" evidence="8">
    <location>
        <begin position="138"/>
        <end position="225"/>
    </location>
</feature>
<dbReference type="Pfam" id="PF07686">
    <property type="entry name" value="V-set"/>
    <property type="match status" value="1"/>
</dbReference>
<dbReference type="Proteomes" id="UP000694426">
    <property type="component" value="Unplaced"/>
</dbReference>
<dbReference type="SMART" id="SM00406">
    <property type="entry name" value="IGv"/>
    <property type="match status" value="1"/>
</dbReference>
<feature type="domain" description="Ig-like" evidence="8">
    <location>
        <begin position="16"/>
        <end position="112"/>
    </location>
</feature>
<dbReference type="InterPro" id="IPR036179">
    <property type="entry name" value="Ig-like_dom_sf"/>
</dbReference>
<dbReference type="GO" id="GO:0016020">
    <property type="term" value="C:membrane"/>
    <property type="evidence" value="ECO:0007669"/>
    <property type="project" value="UniProtKB-SubCell"/>
</dbReference>
<evidence type="ECO:0000256" key="5">
    <source>
        <dbReference type="ARBA" id="ARBA00023170"/>
    </source>
</evidence>
<dbReference type="PANTHER" id="PTHR19256:SF65">
    <property type="entry name" value="T CELL RECEPTOR GAMMA CONSTANT 1-RELATED"/>
    <property type="match status" value="1"/>
</dbReference>
<sequence>MSFQTMLAYGFSQEIPIQTPVSITMYKGTARLQCHFKDVSENFDNTVIHWYQQKEKREPVRMLYISSGTTIVENSFQRNRYMVQKLSNQKICILIIKNIGPDDAATYYCTLSTVSGYYYEVFGSGTKLIVSDKGNSKPENSEILQTKHKDQLLYVCLIENFYPEVIRVQWVDGADKEVTKNVVKGDVWKSTNDKYSVSTWLTLPVNMTNKNYFCKYDHESQENFKLPIQDIVFVYTLPTTILLNTPHGPVFSCLLGGCTILMFNKIFLSYVTDYLMHRAAHLVYLVLLLKSSMYYVIVLFFIYRTRTPAKLPGKKT</sequence>
<evidence type="ECO:0000256" key="6">
    <source>
        <dbReference type="ARBA" id="ARBA00023319"/>
    </source>
</evidence>
<evidence type="ECO:0000259" key="8">
    <source>
        <dbReference type="PROSITE" id="PS50835"/>
    </source>
</evidence>
<dbReference type="InterPro" id="IPR003599">
    <property type="entry name" value="Ig_sub"/>
</dbReference>
<dbReference type="InterPro" id="IPR013783">
    <property type="entry name" value="Ig-like_fold"/>
</dbReference>
<keyword evidence="4 7" id="KW-0472">Membrane</keyword>
<proteinExistence type="predicted"/>
<dbReference type="InterPro" id="IPR013106">
    <property type="entry name" value="Ig_V-set"/>
</dbReference>
<comment type="subcellular location">
    <subcellularLocation>
        <location evidence="1">Membrane</location>
    </subcellularLocation>
</comment>
<dbReference type="GeneTree" id="ENSGT00940000153143"/>
<dbReference type="PROSITE" id="PS50835">
    <property type="entry name" value="IG_LIKE"/>
    <property type="match status" value="2"/>
</dbReference>
<protein>
    <recommendedName>
        <fullName evidence="8">Ig-like domain-containing protein</fullName>
    </recommendedName>
</protein>
<dbReference type="PANTHER" id="PTHR19256">
    <property type="entry name" value="T-CELL RECEPTOR GAMMA CHAIN"/>
    <property type="match status" value="1"/>
</dbReference>
<dbReference type="InterPro" id="IPR007110">
    <property type="entry name" value="Ig-like_dom"/>
</dbReference>
<keyword evidence="5" id="KW-0675">Receptor</keyword>
<accession>A0A8B9C5Y5</accession>
<evidence type="ECO:0000313" key="10">
    <source>
        <dbReference type="Proteomes" id="UP000694426"/>
    </source>
</evidence>
<dbReference type="InterPro" id="IPR051117">
    <property type="entry name" value="TRG_var/const_region"/>
</dbReference>
<dbReference type="AlphaFoldDB" id="A0A8B9C5Y5"/>
<dbReference type="Gene3D" id="2.60.40.10">
    <property type="entry name" value="Immunoglobulins"/>
    <property type="match status" value="2"/>
</dbReference>
<dbReference type="SMART" id="SM00407">
    <property type="entry name" value="IGc1"/>
    <property type="match status" value="1"/>
</dbReference>
<dbReference type="Pfam" id="PF07654">
    <property type="entry name" value="C1-set"/>
    <property type="match status" value="1"/>
</dbReference>
<dbReference type="InterPro" id="IPR003597">
    <property type="entry name" value="Ig_C1-set"/>
</dbReference>
<keyword evidence="2 7" id="KW-0812">Transmembrane</keyword>
<dbReference type="SMART" id="SM00409">
    <property type="entry name" value="IG"/>
    <property type="match status" value="1"/>
</dbReference>
<keyword evidence="10" id="KW-1185">Reference proteome</keyword>
<dbReference type="SUPFAM" id="SSF48726">
    <property type="entry name" value="Immunoglobulin"/>
    <property type="match status" value="2"/>
</dbReference>
<keyword evidence="6" id="KW-0393">Immunoglobulin domain</keyword>
<evidence type="ECO:0000256" key="2">
    <source>
        <dbReference type="ARBA" id="ARBA00022692"/>
    </source>
</evidence>
<evidence type="ECO:0000256" key="4">
    <source>
        <dbReference type="ARBA" id="ARBA00023136"/>
    </source>
</evidence>
<evidence type="ECO:0000256" key="7">
    <source>
        <dbReference type="SAM" id="Phobius"/>
    </source>
</evidence>
<reference evidence="9" key="1">
    <citation type="submission" date="2025-08" db="UniProtKB">
        <authorList>
            <consortium name="Ensembl"/>
        </authorList>
    </citation>
    <scope>IDENTIFICATION</scope>
</reference>
<organism evidence="9 10">
    <name type="scientific">Anser brachyrhynchus</name>
    <name type="common">Pink-footed goose</name>
    <dbReference type="NCBI Taxonomy" id="132585"/>
    <lineage>
        <taxon>Eukaryota</taxon>
        <taxon>Metazoa</taxon>
        <taxon>Chordata</taxon>
        <taxon>Craniata</taxon>
        <taxon>Vertebrata</taxon>
        <taxon>Euteleostomi</taxon>
        <taxon>Archelosauria</taxon>
        <taxon>Archosauria</taxon>
        <taxon>Dinosauria</taxon>
        <taxon>Saurischia</taxon>
        <taxon>Theropoda</taxon>
        <taxon>Coelurosauria</taxon>
        <taxon>Aves</taxon>
        <taxon>Neognathae</taxon>
        <taxon>Galloanserae</taxon>
        <taxon>Anseriformes</taxon>
        <taxon>Anatidae</taxon>
        <taxon>Anserinae</taxon>
        <taxon>Anser</taxon>
    </lineage>
</organism>
<evidence type="ECO:0000256" key="3">
    <source>
        <dbReference type="ARBA" id="ARBA00022989"/>
    </source>
</evidence>
<dbReference type="Ensembl" id="ENSABRT00000020314.1">
    <property type="protein sequence ID" value="ENSABRP00000014239.1"/>
    <property type="gene ID" value="ENSABRG00000012570.1"/>
</dbReference>
<feature type="transmembrane region" description="Helical" evidence="7">
    <location>
        <begin position="249"/>
        <end position="270"/>
    </location>
</feature>
<feature type="transmembrane region" description="Helical" evidence="7">
    <location>
        <begin position="282"/>
        <end position="303"/>
    </location>
</feature>
<name>A0A8B9C5Y5_9AVES</name>
<evidence type="ECO:0000256" key="1">
    <source>
        <dbReference type="ARBA" id="ARBA00004370"/>
    </source>
</evidence>
<keyword evidence="3 7" id="KW-1133">Transmembrane helix</keyword>
<evidence type="ECO:0000313" key="9">
    <source>
        <dbReference type="Ensembl" id="ENSABRP00000014239.1"/>
    </source>
</evidence>